<feature type="region of interest" description="Disordered" evidence="1">
    <location>
        <begin position="41"/>
        <end position="63"/>
    </location>
</feature>
<name>A0A6C0E455_9ZZZZ</name>
<organism evidence="2">
    <name type="scientific">viral metagenome</name>
    <dbReference type="NCBI Taxonomy" id="1070528"/>
    <lineage>
        <taxon>unclassified sequences</taxon>
        <taxon>metagenomes</taxon>
        <taxon>organismal metagenomes</taxon>
    </lineage>
</organism>
<evidence type="ECO:0000256" key="1">
    <source>
        <dbReference type="SAM" id="MobiDB-lite"/>
    </source>
</evidence>
<dbReference type="EMBL" id="MN739723">
    <property type="protein sequence ID" value="QHT23059.1"/>
    <property type="molecule type" value="Genomic_DNA"/>
</dbReference>
<accession>A0A6C0E455</accession>
<reference evidence="2" key="1">
    <citation type="journal article" date="2020" name="Nature">
        <title>Giant virus diversity and host interactions through global metagenomics.</title>
        <authorList>
            <person name="Schulz F."/>
            <person name="Roux S."/>
            <person name="Paez-Espino D."/>
            <person name="Jungbluth S."/>
            <person name="Walsh D.A."/>
            <person name="Denef V.J."/>
            <person name="McMahon K.D."/>
            <person name="Konstantinidis K.T."/>
            <person name="Eloe-Fadrosh E.A."/>
            <person name="Kyrpides N.C."/>
            <person name="Woyke T."/>
        </authorList>
    </citation>
    <scope>NUCLEOTIDE SEQUENCE</scope>
    <source>
        <strain evidence="2">GVMAG-M-3300023179-114</strain>
    </source>
</reference>
<evidence type="ECO:0000313" key="2">
    <source>
        <dbReference type="EMBL" id="QHT23059.1"/>
    </source>
</evidence>
<proteinExistence type="predicted"/>
<dbReference type="AlphaFoldDB" id="A0A6C0E455"/>
<sequence>MASAFYPLGMKTYNNHVPQGGYKTWKGKGLYSNPVGITSGNLRPLTNKDPANDAPSKFGLPRPIKQYRRGTSVPVPFPDPESCNFPAELNYYYYSNRQVKSSVRDNMVSQMLDTPGRFIVKNNEPKTVNTYDNALIDDCKTCNGIGIVSGWYPINNLTEKPQPNVTNPLLCCNQQRKAIQRVLPASTILKKNYYTTTYQYLFNRCQTYDQRAFNFVRGTTDPQVYNNPLVTAGEIELSKPGDPLSYANLYVANCNPNSEITTAANCIVVERIVSILISENIMNEEDYAKFKALNNYTIIAFINFLKSLPNKTRVDLALVIATRILADPYNGALINGPTNPKGCSIVQYKPNNPQFAQQGAVSSSTRILKLNVNTIEQNAASIQKSRPPNLYSKSIMGELPETSYIYKNKAPVCNPGVYIKNGNPRICNKNTDDMSNTNLNPVATFNYTVNQLSDMTAVVNN</sequence>
<protein>
    <submittedName>
        <fullName evidence="2">Uncharacterized protein</fullName>
    </submittedName>
</protein>